<evidence type="ECO:0008006" key="4">
    <source>
        <dbReference type="Google" id="ProtNLM"/>
    </source>
</evidence>
<feature type="compositionally biased region" description="Acidic residues" evidence="1">
    <location>
        <begin position="173"/>
        <end position="184"/>
    </location>
</feature>
<gene>
    <name evidence="2" type="ORF">KIPB_007816</name>
</gene>
<name>A0A9K3CZK0_9EUKA</name>
<dbReference type="EMBL" id="BDIP01002279">
    <property type="protein sequence ID" value="GIQ86041.1"/>
    <property type="molecule type" value="Genomic_DNA"/>
</dbReference>
<dbReference type="Proteomes" id="UP000265618">
    <property type="component" value="Unassembled WGS sequence"/>
</dbReference>
<feature type="compositionally biased region" description="Acidic residues" evidence="1">
    <location>
        <begin position="143"/>
        <end position="162"/>
    </location>
</feature>
<keyword evidence="3" id="KW-1185">Reference proteome</keyword>
<dbReference type="Gene3D" id="2.120.10.80">
    <property type="entry name" value="Kelch-type beta propeller"/>
    <property type="match status" value="1"/>
</dbReference>
<accession>A0A9K3CZK0</accession>
<dbReference type="AlphaFoldDB" id="A0A9K3CZK0"/>
<evidence type="ECO:0000256" key="1">
    <source>
        <dbReference type="SAM" id="MobiDB-lite"/>
    </source>
</evidence>
<dbReference type="InterPro" id="IPR015915">
    <property type="entry name" value="Kelch-typ_b-propeller"/>
</dbReference>
<organism evidence="2 3">
    <name type="scientific">Kipferlia bialata</name>
    <dbReference type="NCBI Taxonomy" id="797122"/>
    <lineage>
        <taxon>Eukaryota</taxon>
        <taxon>Metamonada</taxon>
        <taxon>Carpediemonas-like organisms</taxon>
        <taxon>Kipferlia</taxon>
    </lineage>
</organism>
<feature type="compositionally biased region" description="Polar residues" evidence="1">
    <location>
        <begin position="849"/>
        <end position="861"/>
    </location>
</feature>
<feature type="region of interest" description="Disordered" evidence="1">
    <location>
        <begin position="143"/>
        <end position="212"/>
    </location>
</feature>
<comment type="caution">
    <text evidence="2">The sequence shown here is derived from an EMBL/GenBank/DDBJ whole genome shotgun (WGS) entry which is preliminary data.</text>
</comment>
<sequence length="891" mass="96728">MDASGRVFEYAAGEVEYRPGGHIPNTRAPLCLVEIGPYKALWVTGGGRLRGPRRPDAQTTFRISDGTFKHGRPGGSYGMFESGVDWEEDGTHLTIPGRIEMLRGVFVGRTVLFPYFDRDTGQVGVSEYDIDIEEWTIHDGVQEEAEGEEVREEVREGEEEAVGEVPQIAGSEEASEPSEEEGEEVATGTEGEAGDGVDGDVDMGAGGPGTGDTDRGIGVIGLRPCRRISPAVFGLGGRLWLVGGVIEIPDDNDYRMTCSLNALSDAWTYDPWTRVWQRQRQPPQEVVAPACTMIGGHMHLFGGNHPHFGNTHAPKHAPQYRTHLSLSPEGQWTSHPLLPMSGVYLCAITSGPNAYLHRRVMGDDLKFDYDQCFMYNTVTGVCVRKPTKKIHPISGSMVARLSATDVVFACGGGEMMPRSQDNGVTRSAVHATLTGSLVLDAACCATEVEAYVGAPDGSWDEVVGSLVEGVIVHSKYNWDISLPLLVLLGHALIAVGEHDLTESFMKAVRQSCLEPQIEPLFKEMIQLPDLVPFAGPSLPLPACPEKNACRDSVYSCPLSRVLDLWDLHPSLQILLGPVLIAMVGQFADALGKSLVPSLVLSMIATRCPQLVGVVQCQLRRWLNNCVYAIQHVNDPDSDDDDEDQAREPKHTHVSLALVSHGMMGTVLEPQVQKWVMSVRAQQPWHMTVAETIVRRHVRSRPISATIRAEMPSDSDIAILEALAGGDGDDATDEESGLEAQDTNVDPQQMLQSLALLSVRAPKFLPTWVDLCLPPASVSGLTLQLDPSAFSSGSGVPHLLRFFRRVPSVTLSGLPDTSPRWAHLANGVVAEVALLPAVHTHPATPRMDSVSASGRHTTQSLPLSRRPCSMEVEGVPADSEKRAVLDMCVIKR</sequence>
<protein>
    <recommendedName>
        <fullName evidence="4">Kelch-type beta propeller</fullName>
    </recommendedName>
</protein>
<reference evidence="2 3" key="1">
    <citation type="journal article" date="2018" name="PLoS ONE">
        <title>The draft genome of Kipferlia bialata reveals reductive genome evolution in fornicate parasites.</title>
        <authorList>
            <person name="Tanifuji G."/>
            <person name="Takabayashi S."/>
            <person name="Kume K."/>
            <person name="Takagi M."/>
            <person name="Nakayama T."/>
            <person name="Kamikawa R."/>
            <person name="Inagaki Y."/>
            <person name="Hashimoto T."/>
        </authorList>
    </citation>
    <scope>NUCLEOTIDE SEQUENCE [LARGE SCALE GENOMIC DNA]</scope>
    <source>
        <strain evidence="2">NY0173</strain>
    </source>
</reference>
<feature type="compositionally biased region" description="Low complexity" evidence="1">
    <location>
        <begin position="163"/>
        <end position="172"/>
    </location>
</feature>
<evidence type="ECO:0000313" key="2">
    <source>
        <dbReference type="EMBL" id="GIQ86041.1"/>
    </source>
</evidence>
<feature type="region of interest" description="Disordered" evidence="1">
    <location>
        <begin position="843"/>
        <end position="864"/>
    </location>
</feature>
<feature type="compositionally biased region" description="Acidic residues" evidence="1">
    <location>
        <begin position="192"/>
        <end position="201"/>
    </location>
</feature>
<dbReference type="SUPFAM" id="SSF117281">
    <property type="entry name" value="Kelch motif"/>
    <property type="match status" value="1"/>
</dbReference>
<proteinExistence type="predicted"/>
<evidence type="ECO:0000313" key="3">
    <source>
        <dbReference type="Proteomes" id="UP000265618"/>
    </source>
</evidence>